<feature type="compositionally biased region" description="Polar residues" evidence="1">
    <location>
        <begin position="239"/>
        <end position="256"/>
    </location>
</feature>
<sequence length="388" mass="41548">MLLPPPSVVSPTPSPSTLPPLPPAVTPSPEIGVPLPRLILQSRNPLLQQRQFDGLFTVSFDTYTCPSDSCSDCLRLNYAYQCTSFITSCLPDMMTKADYYGAFSSCLCNYGDGYLDCFYDRVATGSCISLYSVDYYRTLELSMYMSLCGSAPNGLTTKVPTRSFQPTANSGGTPNQNYGAGNNANIEDTDKNDKGGLSAAAKVGIGVGVGIGALLIAGLIFAVWWYRRKAKASKAVTAADTTSGKPNGSQAMQQQPVVGETKNPELAGYYVPQQPPSSTPSPYPYNATSTPVSQTSTAQPVSPGATVALYSSVSPPPQSVVEADSREIASQPQNQHQYQPYQQPYSPPAHAQLNTQYYQQAGQSPQPPQQAQQPVYPQHPNIPELSGN</sequence>
<feature type="compositionally biased region" description="Polar residues" evidence="1">
    <location>
        <begin position="163"/>
        <end position="186"/>
    </location>
</feature>
<evidence type="ECO:0000256" key="2">
    <source>
        <dbReference type="SAM" id="Phobius"/>
    </source>
</evidence>
<evidence type="ECO:0000313" key="3">
    <source>
        <dbReference type="EMBL" id="EGS22670.1"/>
    </source>
</evidence>
<evidence type="ECO:0000256" key="1">
    <source>
        <dbReference type="SAM" id="MobiDB-lite"/>
    </source>
</evidence>
<dbReference type="RefSeq" id="XP_006691662.1">
    <property type="nucleotide sequence ID" value="XM_006691599.1"/>
</dbReference>
<dbReference type="OrthoDB" id="10651156at2759"/>
<accession>G0S0W0</accession>
<feature type="region of interest" description="Disordered" evidence="1">
    <location>
        <begin position="237"/>
        <end position="256"/>
    </location>
</feature>
<organism evidence="4">
    <name type="scientific">Chaetomium thermophilum (strain DSM 1495 / CBS 144.50 / IMI 039719)</name>
    <name type="common">Thermochaetoides thermophila</name>
    <dbReference type="NCBI Taxonomy" id="759272"/>
    <lineage>
        <taxon>Eukaryota</taxon>
        <taxon>Fungi</taxon>
        <taxon>Dikarya</taxon>
        <taxon>Ascomycota</taxon>
        <taxon>Pezizomycotina</taxon>
        <taxon>Sordariomycetes</taxon>
        <taxon>Sordariomycetidae</taxon>
        <taxon>Sordariales</taxon>
        <taxon>Chaetomiaceae</taxon>
        <taxon>Thermochaetoides</taxon>
    </lineage>
</organism>
<name>G0S0W0_CHATD</name>
<dbReference type="EMBL" id="GL988039">
    <property type="protein sequence ID" value="EGS22670.1"/>
    <property type="molecule type" value="Genomic_DNA"/>
</dbReference>
<dbReference type="KEGG" id="cthr:CTHT_0011430"/>
<keyword evidence="2" id="KW-1133">Transmembrane helix</keyword>
<gene>
    <name evidence="3" type="ORF">CTHT_0011430</name>
</gene>
<feature type="region of interest" description="Disordered" evidence="1">
    <location>
        <begin position="163"/>
        <end position="190"/>
    </location>
</feature>
<feature type="region of interest" description="Disordered" evidence="1">
    <location>
        <begin position="1"/>
        <end position="25"/>
    </location>
</feature>
<keyword evidence="2" id="KW-0472">Membrane</keyword>
<evidence type="ECO:0000313" key="4">
    <source>
        <dbReference type="Proteomes" id="UP000008066"/>
    </source>
</evidence>
<dbReference type="AlphaFoldDB" id="G0S0W0"/>
<keyword evidence="2" id="KW-0812">Transmembrane</keyword>
<protein>
    <submittedName>
        <fullName evidence="3">Uncharacterized protein</fullName>
    </submittedName>
</protein>
<feature type="compositionally biased region" description="Pro residues" evidence="1">
    <location>
        <begin position="273"/>
        <end position="283"/>
    </location>
</feature>
<feature type="compositionally biased region" description="Low complexity" evidence="1">
    <location>
        <begin position="329"/>
        <end position="379"/>
    </location>
</feature>
<proteinExistence type="predicted"/>
<feature type="region of interest" description="Disordered" evidence="1">
    <location>
        <begin position="267"/>
        <end position="388"/>
    </location>
</feature>
<dbReference type="HOGENOM" id="CLU_711726_0_0_1"/>
<reference evidence="3 4" key="1">
    <citation type="journal article" date="2011" name="Cell">
        <title>Insight into structure and assembly of the nuclear pore complex by utilizing the genome of a eukaryotic thermophile.</title>
        <authorList>
            <person name="Amlacher S."/>
            <person name="Sarges P."/>
            <person name="Flemming D."/>
            <person name="van Noort V."/>
            <person name="Kunze R."/>
            <person name="Devos D.P."/>
            <person name="Arumugam M."/>
            <person name="Bork P."/>
            <person name="Hurt E."/>
        </authorList>
    </citation>
    <scope>NUCLEOTIDE SEQUENCE [LARGE SCALE GENOMIC DNA]</scope>
    <source>
        <strain evidence="4">DSM 1495 / CBS 144.50 / IMI 039719</strain>
    </source>
</reference>
<feature type="transmembrane region" description="Helical" evidence="2">
    <location>
        <begin position="203"/>
        <end position="226"/>
    </location>
</feature>
<dbReference type="GeneID" id="18255181"/>
<keyword evidence="4" id="KW-1185">Reference proteome</keyword>
<dbReference type="Proteomes" id="UP000008066">
    <property type="component" value="Unassembled WGS sequence"/>
</dbReference>